<evidence type="ECO:0000313" key="4">
    <source>
        <dbReference type="Proteomes" id="UP000032503"/>
    </source>
</evidence>
<dbReference type="Proteomes" id="UP000032503">
    <property type="component" value="Unassembled WGS sequence"/>
</dbReference>
<keyword evidence="1" id="KW-0472">Membrane</keyword>
<keyword evidence="4" id="KW-1185">Reference proteome</keyword>
<accession>A0A1T4Y334</accession>
<name>A0A1T4Y334_9MICO</name>
<dbReference type="Proteomes" id="UP000189735">
    <property type="component" value="Unassembled WGS sequence"/>
</dbReference>
<evidence type="ECO:0000313" key="5">
    <source>
        <dbReference type="Proteomes" id="UP000189735"/>
    </source>
</evidence>
<evidence type="ECO:0000256" key="1">
    <source>
        <dbReference type="SAM" id="Phobius"/>
    </source>
</evidence>
<evidence type="ECO:0000313" key="3">
    <source>
        <dbReference type="EMBL" id="SKA95898.1"/>
    </source>
</evidence>
<dbReference type="EMBL" id="JYFC01000003">
    <property type="protein sequence ID" value="KJC64639.1"/>
    <property type="molecule type" value="Genomic_DNA"/>
</dbReference>
<organism evidence="3 5">
    <name type="scientific">Agreia bicolorata</name>
    <dbReference type="NCBI Taxonomy" id="110935"/>
    <lineage>
        <taxon>Bacteria</taxon>
        <taxon>Bacillati</taxon>
        <taxon>Actinomycetota</taxon>
        <taxon>Actinomycetes</taxon>
        <taxon>Micrococcales</taxon>
        <taxon>Microbacteriaceae</taxon>
        <taxon>Agreia</taxon>
    </lineage>
</organism>
<dbReference type="AlphaFoldDB" id="A0A1T4Y334"/>
<proteinExistence type="predicted"/>
<reference evidence="5" key="3">
    <citation type="submission" date="2017-02" db="EMBL/GenBank/DDBJ databases">
        <authorList>
            <person name="Varghese N."/>
            <person name="Submissions S."/>
        </authorList>
    </citation>
    <scope>NUCLEOTIDE SEQUENCE [LARGE SCALE GENOMIC DNA]</scope>
    <source>
        <strain evidence="5">VKM Ac-2052</strain>
    </source>
</reference>
<sequence length="89" mass="9832">MVFTVLLLAVCNYMEKASDFEDPKRNDKLQLLKAAIGTVGAWGTFIAAAEPMLGAGAWWIASVAIVALHGGFIMMGRWKRVWAVIRNQH</sequence>
<reference evidence="2" key="2">
    <citation type="submission" date="2015-02" db="EMBL/GenBank/DDBJ databases">
        <authorList>
            <person name="Vasilyev I.Y."/>
            <person name="Siniagina M.N."/>
            <person name="Malanin S.Y."/>
            <person name="Boulygina E.A."/>
            <person name="Grygoryeva T.V."/>
            <person name="Yarullina D.R."/>
            <person name="Ilinskaya O.N."/>
        </authorList>
    </citation>
    <scope>NUCLEOTIDE SEQUENCE</scope>
    <source>
        <strain evidence="2">VKM Ac-1804</strain>
    </source>
</reference>
<dbReference type="EMBL" id="FUYG01000005">
    <property type="protein sequence ID" value="SKA95898.1"/>
    <property type="molecule type" value="Genomic_DNA"/>
</dbReference>
<reference evidence="2 4" key="1">
    <citation type="journal article" date="2001" name="Int. J. Syst. Evol. Microbiol.">
        <title>Agreia bicolorata gen. nov., sp. nov., to accommodate actinobacteria isolated from narrow reed grass infected by the nematode Heteroanguina graminophila.</title>
        <authorList>
            <person name="Evtushenko L.I."/>
            <person name="Dorofeeva L.V."/>
            <person name="Dobrovolskaya T.G."/>
            <person name="Streshinskaya G.M."/>
            <person name="Subbotin S.A."/>
            <person name="Tiedje J.M."/>
        </authorList>
    </citation>
    <scope>NUCLEOTIDE SEQUENCE [LARGE SCALE GENOMIC DNA]</scope>
    <source>
        <strain evidence="2 4">VKM Ac-1804</strain>
    </source>
</reference>
<dbReference type="RefSeq" id="WP_044441215.1">
    <property type="nucleotide sequence ID" value="NZ_FUYG01000005.1"/>
</dbReference>
<evidence type="ECO:0000313" key="2">
    <source>
        <dbReference type="EMBL" id="KJC64639.1"/>
    </source>
</evidence>
<feature type="transmembrane region" description="Helical" evidence="1">
    <location>
        <begin position="55"/>
        <end position="76"/>
    </location>
</feature>
<keyword evidence="1" id="KW-0812">Transmembrane</keyword>
<reference evidence="3" key="4">
    <citation type="submission" date="2017-02" db="EMBL/GenBank/DDBJ databases">
        <authorList>
            <person name="Peterson S.W."/>
        </authorList>
    </citation>
    <scope>NUCLEOTIDE SEQUENCE [LARGE SCALE GENOMIC DNA]</scope>
    <source>
        <strain evidence="3">VKM Ac-2052</strain>
    </source>
</reference>
<keyword evidence="1" id="KW-1133">Transmembrane helix</keyword>
<protein>
    <submittedName>
        <fullName evidence="3">Uncharacterized protein</fullName>
    </submittedName>
</protein>
<gene>
    <name evidence="3" type="ORF">SAMN06295879_2114</name>
    <name evidence="2" type="ORF">TZ00_09910</name>
</gene>